<sequence length="189" mass="20779">MGKGLDGQGTLEERRRGPIRNGGMALYACADRGRVCGRGRGDRCRERGWQGAVALQTQTGDAPIAPSSFIAMPLSQLVVRSLSSHDRSESGTVGTTTALLPLATPATLPISIRERARPIRVAPFDTTAERHNYQDYGIKYRKVGGMKLKIWNNIVKENDDFPEETQVPLLVIAAQCDTDWSNQMNLPKK</sequence>
<dbReference type="AlphaFoldDB" id="A0A0L7R8P6"/>
<protein>
    <submittedName>
        <fullName evidence="1">Uncharacterized protein</fullName>
    </submittedName>
</protein>
<evidence type="ECO:0000313" key="2">
    <source>
        <dbReference type="Proteomes" id="UP000053825"/>
    </source>
</evidence>
<dbReference type="EMBL" id="KQ414632">
    <property type="protein sequence ID" value="KOC67214.1"/>
    <property type="molecule type" value="Genomic_DNA"/>
</dbReference>
<reference evidence="1 2" key="1">
    <citation type="submission" date="2015-07" db="EMBL/GenBank/DDBJ databases">
        <title>The genome of Habropoda laboriosa.</title>
        <authorList>
            <person name="Pan H."/>
            <person name="Kapheim K."/>
        </authorList>
    </citation>
    <scope>NUCLEOTIDE SEQUENCE [LARGE SCALE GENOMIC DNA]</scope>
    <source>
        <strain evidence="1">0110345459</strain>
    </source>
</reference>
<dbReference type="Proteomes" id="UP000053825">
    <property type="component" value="Unassembled WGS sequence"/>
</dbReference>
<organism evidence="1 2">
    <name type="scientific">Habropoda laboriosa</name>
    <dbReference type="NCBI Taxonomy" id="597456"/>
    <lineage>
        <taxon>Eukaryota</taxon>
        <taxon>Metazoa</taxon>
        <taxon>Ecdysozoa</taxon>
        <taxon>Arthropoda</taxon>
        <taxon>Hexapoda</taxon>
        <taxon>Insecta</taxon>
        <taxon>Pterygota</taxon>
        <taxon>Neoptera</taxon>
        <taxon>Endopterygota</taxon>
        <taxon>Hymenoptera</taxon>
        <taxon>Apocrita</taxon>
        <taxon>Aculeata</taxon>
        <taxon>Apoidea</taxon>
        <taxon>Anthophila</taxon>
        <taxon>Apidae</taxon>
        <taxon>Habropoda</taxon>
    </lineage>
</organism>
<accession>A0A0L7R8P6</accession>
<evidence type="ECO:0000313" key="1">
    <source>
        <dbReference type="EMBL" id="KOC67214.1"/>
    </source>
</evidence>
<keyword evidence="2" id="KW-1185">Reference proteome</keyword>
<proteinExistence type="predicted"/>
<gene>
    <name evidence="1" type="ORF">WH47_11871</name>
</gene>
<name>A0A0L7R8P6_9HYME</name>